<evidence type="ECO:0000313" key="3">
    <source>
        <dbReference type="Proteomes" id="UP001054846"/>
    </source>
</evidence>
<dbReference type="Gene3D" id="2.40.33.20">
    <property type="entry name" value="PK beta-barrel domain-like"/>
    <property type="match status" value="1"/>
</dbReference>
<protein>
    <submittedName>
        <fullName evidence="2">MOSC domain-containing protein</fullName>
    </submittedName>
</protein>
<reference evidence="2 3" key="1">
    <citation type="journal article" date="2021" name="Genome Biol. Evol.">
        <title>Complete Genome Sequencing of a Novel Gloeobacter Species from a Waterfall Cave in Mexico.</title>
        <authorList>
            <person name="Saw J.H."/>
            <person name="Cardona T."/>
            <person name="Montejano G."/>
        </authorList>
    </citation>
    <scope>NUCLEOTIDE SEQUENCE [LARGE SCALE GENOMIC DNA]</scope>
    <source>
        <strain evidence="2">MG652769</strain>
    </source>
</reference>
<dbReference type="Pfam" id="PF03475">
    <property type="entry name" value="YiiM_3-alpha"/>
    <property type="match status" value="1"/>
</dbReference>
<dbReference type="RefSeq" id="WP_230840939.1">
    <property type="nucleotide sequence ID" value="NZ_CP063845.1"/>
</dbReference>
<gene>
    <name evidence="2" type="ORF">ISF26_19235</name>
</gene>
<feature type="domain" description="MOSC" evidence="1">
    <location>
        <begin position="28"/>
        <end position="163"/>
    </location>
</feature>
<accession>A0ABY3PJT1</accession>
<dbReference type="Pfam" id="PF03473">
    <property type="entry name" value="MOSC"/>
    <property type="match status" value="1"/>
</dbReference>
<proteinExistence type="predicted"/>
<dbReference type="InterPro" id="IPR011037">
    <property type="entry name" value="Pyrv_Knase-like_insert_dom_sf"/>
</dbReference>
<dbReference type="InterPro" id="IPR005163">
    <property type="entry name" value="Tri_helical_YiiM-like"/>
</dbReference>
<dbReference type="PANTHER" id="PTHR30212:SF2">
    <property type="entry name" value="PROTEIN YIIM"/>
    <property type="match status" value="1"/>
</dbReference>
<dbReference type="PANTHER" id="PTHR30212">
    <property type="entry name" value="PROTEIN YIIM"/>
    <property type="match status" value="1"/>
</dbReference>
<keyword evidence="3" id="KW-1185">Reference proteome</keyword>
<name>A0ABY3PJT1_9CYAN</name>
<dbReference type="PROSITE" id="PS51340">
    <property type="entry name" value="MOSC"/>
    <property type="match status" value="1"/>
</dbReference>
<organism evidence="2 3">
    <name type="scientific">Gloeobacter morelensis MG652769</name>
    <dbReference type="NCBI Taxonomy" id="2781736"/>
    <lineage>
        <taxon>Bacteria</taxon>
        <taxon>Bacillati</taxon>
        <taxon>Cyanobacteriota</taxon>
        <taxon>Cyanophyceae</taxon>
        <taxon>Gloeobacterales</taxon>
        <taxon>Gloeobacteraceae</taxon>
        <taxon>Gloeobacter</taxon>
        <taxon>Gloeobacter morelensis</taxon>
    </lineage>
</organism>
<evidence type="ECO:0000313" key="2">
    <source>
        <dbReference type="EMBL" id="UFP93881.1"/>
    </source>
</evidence>
<evidence type="ECO:0000259" key="1">
    <source>
        <dbReference type="PROSITE" id="PS51340"/>
    </source>
</evidence>
<dbReference type="SUPFAM" id="SSF50800">
    <property type="entry name" value="PK beta-barrel domain-like"/>
    <property type="match status" value="1"/>
</dbReference>
<dbReference type="EMBL" id="CP063845">
    <property type="protein sequence ID" value="UFP93881.1"/>
    <property type="molecule type" value="Genomic_DNA"/>
</dbReference>
<sequence>MQVVSVNVGLPREVEWRSRQVRTGIYKEPVTGRVAVGPLNLNGDAQADLSVHGGVDKAVYAYPAEHYDYWQRERPGQELPFGMFGENLTTAGLSEQDVHVGDRFRIGSSEMVVTQPRLPCYKLGIRFADPGIVAKFLESRRTGFYFAVEKAGEVGAGDVVERLNTDARQVSIADFVRLYATGEAQPELLERLLQIDVLPESWREYFTRRFGD</sequence>
<dbReference type="InterPro" id="IPR052353">
    <property type="entry name" value="Benzoxazolinone_Detox_Enz"/>
</dbReference>
<dbReference type="InterPro" id="IPR005302">
    <property type="entry name" value="MoCF_Sase_C"/>
</dbReference>
<dbReference type="Proteomes" id="UP001054846">
    <property type="component" value="Chromosome"/>
</dbReference>